<organism evidence="14 15">
    <name type="scientific">Tepidiforma thermophila (strain KCTC 52669 / CGMCC 1.13589 / G233)</name>
    <dbReference type="NCBI Taxonomy" id="2761530"/>
    <lineage>
        <taxon>Bacteria</taxon>
        <taxon>Bacillati</taxon>
        <taxon>Chloroflexota</taxon>
        <taxon>Tepidiformia</taxon>
        <taxon>Tepidiformales</taxon>
        <taxon>Tepidiformaceae</taxon>
        <taxon>Tepidiforma</taxon>
    </lineage>
</organism>
<evidence type="ECO:0000256" key="11">
    <source>
        <dbReference type="ARBA" id="ARBA00049047"/>
    </source>
</evidence>
<feature type="domain" description="Tryptophan synthase beta chain-like PALP" evidence="13">
    <location>
        <begin position="77"/>
        <end position="414"/>
    </location>
</feature>
<evidence type="ECO:0000259" key="13">
    <source>
        <dbReference type="Pfam" id="PF00291"/>
    </source>
</evidence>
<evidence type="ECO:0000256" key="8">
    <source>
        <dbReference type="ARBA" id="ARBA00022898"/>
    </source>
</evidence>
<comment type="similarity">
    <text evidence="4 12">Belongs to the TrpB family.</text>
</comment>
<dbReference type="InterPro" id="IPR001926">
    <property type="entry name" value="TrpB-like_PALP"/>
</dbReference>
<comment type="function">
    <text evidence="2 12">The beta subunit is responsible for the synthesis of L-tryptophan from indole and L-serine.</text>
</comment>
<dbReference type="InterPro" id="IPR023026">
    <property type="entry name" value="Trp_synth_beta/beta-like"/>
</dbReference>
<comment type="subunit">
    <text evidence="5 12">Tetramer of two alpha and two beta chains.</text>
</comment>
<feature type="modified residue" description="N6-(pyridoxal phosphate)lysine" evidence="12">
    <location>
        <position position="112"/>
    </location>
</feature>
<evidence type="ECO:0000256" key="12">
    <source>
        <dbReference type="HAMAP-Rule" id="MF_00133"/>
    </source>
</evidence>
<evidence type="ECO:0000256" key="10">
    <source>
        <dbReference type="ARBA" id="ARBA00023239"/>
    </source>
</evidence>
<dbReference type="RefSeq" id="WP_098504818.1">
    <property type="nucleotide sequence ID" value="NZ_PDJQ01000001.1"/>
</dbReference>
<comment type="pathway">
    <text evidence="3 12">Amino-acid biosynthesis; L-tryptophan biosynthesis; L-tryptophan from chorismate: step 5/5.</text>
</comment>
<keyword evidence="15" id="KW-1185">Reference proteome</keyword>
<dbReference type="PROSITE" id="PS00168">
    <property type="entry name" value="TRP_SYNTHASE_BETA"/>
    <property type="match status" value="1"/>
</dbReference>
<sequence length="451" mass="49709">MATRKFLLSDDRIPTHWYNIAADLPTPPPPPLHPATHQPIGPEALAPLFPMELIKQEVSTERYIEIPEEVRRIYSIWRPSPLFRATFLEQALQTPAHIYYKYEGVSPSGSHKPNTAVAQAYYNKQEGVKRIATETGAGQWGSSLAFACQIFGLECKVYMVRVSYNQKPYRRSLMQVWGGTVVPSPSPDTEAGRRILAEDPENSGSLGIAISEAVEDAAMREDTKYSLGSVLNHVLLHQTVIGQEAIAQMEMAGEYPDVVIGCAGGGSNAAGLIFPFMKDRLAGKTATRFLAVEPASCPSLTKGEYRYDFGDTAGLTPLMKMYTLGHTFMPPGIHAGGLRYHAMAPLICHLYDQGYIEARAYPQNACFEAATLFARTEGIVPAPESSHAIRAAIDEAIQAREEGRSRVILFNLSGHGLLDLQAYDDYLAGKLIDDFYPEEKVREAMKDLPVI</sequence>
<dbReference type="NCBIfam" id="TIGR01415">
    <property type="entry name" value="trpB_rel"/>
    <property type="match status" value="1"/>
</dbReference>
<dbReference type="EC" id="4.2.1.20" evidence="12"/>
<dbReference type="EMBL" id="PDJQ01000001">
    <property type="protein sequence ID" value="PFG74067.1"/>
    <property type="molecule type" value="Genomic_DNA"/>
</dbReference>
<proteinExistence type="inferred from homology"/>
<keyword evidence="8 12" id="KW-0663">Pyridoxal phosphate</keyword>
<dbReference type="Gene3D" id="3.40.50.1100">
    <property type="match status" value="2"/>
</dbReference>
<dbReference type="GO" id="GO:0052684">
    <property type="term" value="F:L-serine hydro-lyase (adding indole, L-tryptophan-forming) activity"/>
    <property type="evidence" value="ECO:0007669"/>
    <property type="project" value="TreeGrafter"/>
</dbReference>
<dbReference type="AlphaFoldDB" id="A0A2A9HDG9"/>
<name>A0A2A9HDG9_TEPT2</name>
<evidence type="ECO:0000256" key="7">
    <source>
        <dbReference type="ARBA" id="ARBA00022822"/>
    </source>
</evidence>
<evidence type="ECO:0000256" key="4">
    <source>
        <dbReference type="ARBA" id="ARBA00009982"/>
    </source>
</evidence>
<comment type="catalytic activity">
    <reaction evidence="11 12">
        <text>(1S,2R)-1-C-(indol-3-yl)glycerol 3-phosphate + L-serine = D-glyceraldehyde 3-phosphate + L-tryptophan + H2O</text>
        <dbReference type="Rhea" id="RHEA:10532"/>
        <dbReference type="ChEBI" id="CHEBI:15377"/>
        <dbReference type="ChEBI" id="CHEBI:33384"/>
        <dbReference type="ChEBI" id="CHEBI:57912"/>
        <dbReference type="ChEBI" id="CHEBI:58866"/>
        <dbReference type="ChEBI" id="CHEBI:59776"/>
        <dbReference type="EC" id="4.2.1.20"/>
    </reaction>
</comment>
<evidence type="ECO:0000256" key="5">
    <source>
        <dbReference type="ARBA" id="ARBA00011270"/>
    </source>
</evidence>
<evidence type="ECO:0000256" key="6">
    <source>
        <dbReference type="ARBA" id="ARBA00022605"/>
    </source>
</evidence>
<dbReference type="PANTHER" id="PTHR48077:SF6">
    <property type="entry name" value="TRYPTOPHAN SYNTHASE"/>
    <property type="match status" value="1"/>
</dbReference>
<dbReference type="PANTHER" id="PTHR48077">
    <property type="entry name" value="TRYPTOPHAN SYNTHASE-RELATED"/>
    <property type="match status" value="1"/>
</dbReference>
<evidence type="ECO:0000256" key="1">
    <source>
        <dbReference type="ARBA" id="ARBA00001933"/>
    </source>
</evidence>
<dbReference type="HAMAP" id="MF_00133">
    <property type="entry name" value="Trp_synth_beta"/>
    <property type="match status" value="1"/>
</dbReference>
<comment type="cofactor">
    <cofactor evidence="1 12">
        <name>pyridoxal 5'-phosphate</name>
        <dbReference type="ChEBI" id="CHEBI:597326"/>
    </cofactor>
</comment>
<dbReference type="InterPro" id="IPR006316">
    <property type="entry name" value="Trp_synth_b-like"/>
</dbReference>
<protein>
    <recommendedName>
        <fullName evidence="12">Tryptophan synthase beta chain</fullName>
        <ecNumber evidence="12">4.2.1.20</ecNumber>
    </recommendedName>
</protein>
<dbReference type="GO" id="GO:0005737">
    <property type="term" value="C:cytoplasm"/>
    <property type="evidence" value="ECO:0007669"/>
    <property type="project" value="TreeGrafter"/>
</dbReference>
<dbReference type="GO" id="GO:0004834">
    <property type="term" value="F:tryptophan synthase activity"/>
    <property type="evidence" value="ECO:0007669"/>
    <property type="project" value="UniProtKB-UniRule"/>
</dbReference>
<dbReference type="PIRSF" id="PIRSF500824">
    <property type="entry name" value="TrpB_prok"/>
    <property type="match status" value="1"/>
</dbReference>
<evidence type="ECO:0000313" key="14">
    <source>
        <dbReference type="EMBL" id="PFG74067.1"/>
    </source>
</evidence>
<keyword evidence="9 12" id="KW-0057">Aromatic amino acid biosynthesis</keyword>
<dbReference type="SUPFAM" id="SSF53686">
    <property type="entry name" value="Tryptophan synthase beta subunit-like PLP-dependent enzymes"/>
    <property type="match status" value="1"/>
</dbReference>
<dbReference type="InterPro" id="IPR036052">
    <property type="entry name" value="TrpB-like_PALP_sf"/>
</dbReference>
<dbReference type="InterPro" id="IPR006654">
    <property type="entry name" value="Trp_synth_beta"/>
</dbReference>
<dbReference type="InterPro" id="IPR006653">
    <property type="entry name" value="Trp_synth_b_CS"/>
</dbReference>
<keyword evidence="10 12" id="KW-0456">Lyase</keyword>
<evidence type="ECO:0000256" key="2">
    <source>
        <dbReference type="ARBA" id="ARBA00002786"/>
    </source>
</evidence>
<accession>A0A2A9HDG9</accession>
<dbReference type="Proteomes" id="UP000223071">
    <property type="component" value="Unassembled WGS sequence"/>
</dbReference>
<keyword evidence="7 12" id="KW-0822">Tryptophan biosynthesis</keyword>
<dbReference type="Pfam" id="PF00291">
    <property type="entry name" value="PALP"/>
    <property type="match status" value="1"/>
</dbReference>
<dbReference type="NCBIfam" id="NF009057">
    <property type="entry name" value="PRK12391.1"/>
    <property type="match status" value="1"/>
</dbReference>
<evidence type="ECO:0000313" key="15">
    <source>
        <dbReference type="Proteomes" id="UP000223071"/>
    </source>
</evidence>
<dbReference type="GO" id="GO:0030170">
    <property type="term" value="F:pyridoxal phosphate binding"/>
    <property type="evidence" value="ECO:0007669"/>
    <property type="project" value="InterPro"/>
</dbReference>
<reference evidence="14 15" key="1">
    <citation type="submission" date="2017-09" db="EMBL/GenBank/DDBJ databases">
        <title>Sequencing the genomes of two abundant thermophiles in Great Basin hot springs: Thermocrinis jamiesonii and novel Chloroflexi Thermoflexus hugenholtzii.</title>
        <authorList>
            <person name="Hedlund B."/>
        </authorList>
    </citation>
    <scope>NUCLEOTIDE SEQUENCE [LARGE SCALE GENOMIC DNA]</scope>
    <source>
        <strain evidence="14 15">G233</strain>
    </source>
</reference>
<keyword evidence="6 12" id="KW-0028">Amino-acid biosynthesis</keyword>
<evidence type="ECO:0000256" key="9">
    <source>
        <dbReference type="ARBA" id="ARBA00023141"/>
    </source>
</evidence>
<dbReference type="PIRSF" id="PIRSF001413">
    <property type="entry name" value="Trp_syn_beta"/>
    <property type="match status" value="1"/>
</dbReference>
<dbReference type="CDD" id="cd06446">
    <property type="entry name" value="Trp-synth_B"/>
    <property type="match status" value="1"/>
</dbReference>
<gene>
    <name evidence="12" type="primary">trpB</name>
    <name evidence="14" type="ORF">A9A59_1275</name>
</gene>
<evidence type="ECO:0000256" key="3">
    <source>
        <dbReference type="ARBA" id="ARBA00004733"/>
    </source>
</evidence>
<comment type="caution">
    <text evidence="14">The sequence shown here is derived from an EMBL/GenBank/DDBJ whole genome shotgun (WGS) entry which is preliminary data.</text>
</comment>
<dbReference type="UniPathway" id="UPA00035">
    <property type="reaction ID" value="UER00044"/>
</dbReference>